<evidence type="ECO:0000313" key="2">
    <source>
        <dbReference type="EMBL" id="KAF0704386.1"/>
    </source>
</evidence>
<feature type="non-terminal residue" evidence="2">
    <location>
        <position position="204"/>
    </location>
</feature>
<feature type="compositionally biased region" description="Polar residues" evidence="1">
    <location>
        <begin position="63"/>
        <end position="73"/>
    </location>
</feature>
<feature type="region of interest" description="Disordered" evidence="1">
    <location>
        <begin position="55"/>
        <end position="84"/>
    </location>
</feature>
<comment type="caution">
    <text evidence="2">The sequence shown here is derived from an EMBL/GenBank/DDBJ whole genome shotgun (WGS) entry which is preliminary data.</text>
</comment>
<reference evidence="2" key="1">
    <citation type="submission" date="2019-06" db="EMBL/GenBank/DDBJ databases">
        <title>Genomics analysis of Aphanomyces spp. identifies a new class of oomycete effector associated with host adaptation.</title>
        <authorList>
            <person name="Gaulin E."/>
        </authorList>
    </citation>
    <scope>NUCLEOTIDE SEQUENCE</scope>
    <source>
        <strain evidence="2">CBS 578.67</strain>
    </source>
</reference>
<accession>A0A6A4ZAW0</accession>
<dbReference type="OrthoDB" id="79780at2759"/>
<dbReference type="AlphaFoldDB" id="A0A6A4ZAW0"/>
<name>A0A6A4ZAW0_9STRA</name>
<proteinExistence type="predicted"/>
<evidence type="ECO:0000256" key="1">
    <source>
        <dbReference type="SAM" id="MobiDB-lite"/>
    </source>
</evidence>
<protein>
    <submittedName>
        <fullName evidence="2">Uncharacterized protein</fullName>
    </submittedName>
</protein>
<sequence length="204" mass="21884">MPAVLVDSSGPPAGGIAGPGALEPRQSPLNAQAKGDGLVRGNQPISDQHNFYQPIISKDHDVTTPSTTESTPADTRRGAPVAPNGRAKTYADILAAAVDRAESSQYQPIFTRPSADMIAHLRARALDDSCDDSALLFAMDAAIPYERKEGRATFWVETGTALQSMSNDKIIARIFEENDSKDWANLLGNFVQVYKARSGNLVVT</sequence>
<dbReference type="EMBL" id="VJMH01003920">
    <property type="protein sequence ID" value="KAF0704386.1"/>
    <property type="molecule type" value="Genomic_DNA"/>
</dbReference>
<feature type="region of interest" description="Disordered" evidence="1">
    <location>
        <begin position="1"/>
        <end position="38"/>
    </location>
</feature>
<organism evidence="2">
    <name type="scientific">Aphanomyces stellatus</name>
    <dbReference type="NCBI Taxonomy" id="120398"/>
    <lineage>
        <taxon>Eukaryota</taxon>
        <taxon>Sar</taxon>
        <taxon>Stramenopiles</taxon>
        <taxon>Oomycota</taxon>
        <taxon>Saprolegniomycetes</taxon>
        <taxon>Saprolegniales</taxon>
        <taxon>Verrucalvaceae</taxon>
        <taxon>Aphanomyces</taxon>
    </lineage>
</organism>
<gene>
    <name evidence="2" type="ORF">As57867_007343</name>
</gene>